<evidence type="ECO:0000313" key="2">
    <source>
        <dbReference type="Proteomes" id="UP000014461"/>
    </source>
</evidence>
<dbReference type="RefSeq" id="WP_016403357.1">
    <property type="nucleotide sequence ID" value="NZ_BARX01000030.1"/>
</dbReference>
<organism evidence="1 2">
    <name type="scientific">Agarivorans albus MKT 106</name>
    <dbReference type="NCBI Taxonomy" id="1331007"/>
    <lineage>
        <taxon>Bacteria</taxon>
        <taxon>Pseudomonadati</taxon>
        <taxon>Pseudomonadota</taxon>
        <taxon>Gammaproteobacteria</taxon>
        <taxon>Alteromonadales</taxon>
        <taxon>Alteromonadaceae</taxon>
        <taxon>Agarivorans</taxon>
    </lineage>
</organism>
<evidence type="ECO:0008006" key="3">
    <source>
        <dbReference type="Google" id="ProtNLM"/>
    </source>
</evidence>
<keyword evidence="2" id="KW-1185">Reference proteome</keyword>
<name>R9PQK2_AGAAL</name>
<reference evidence="1" key="1">
    <citation type="journal article" date="2013" name="Genome Announc.">
        <title>Draft Genome Sequence of Agarivorans albus Strain MKT 106T, an Agarolytic Marine Bacterium.</title>
        <authorList>
            <person name="Yasuike M."/>
            <person name="Nakamura Y."/>
            <person name="Kai W."/>
            <person name="Fujiwara A."/>
            <person name="Fukui Y."/>
            <person name="Satomi M."/>
            <person name="Sano M."/>
        </authorList>
    </citation>
    <scope>NUCLEOTIDE SEQUENCE [LARGE SCALE GENOMIC DNA]</scope>
</reference>
<protein>
    <recommendedName>
        <fullName evidence="3">Helix-turn-helix domain-containing protein</fullName>
    </recommendedName>
</protein>
<dbReference type="OrthoDB" id="5609458at2"/>
<dbReference type="AlphaFoldDB" id="R9PQK2"/>
<accession>R9PQK2</accession>
<dbReference type="EMBL" id="BARX01000030">
    <property type="protein sequence ID" value="GAD03590.1"/>
    <property type="molecule type" value="Genomic_DNA"/>
</dbReference>
<comment type="caution">
    <text evidence="1">The sequence shown here is derived from an EMBL/GenBank/DDBJ whole genome shotgun (WGS) entry which is preliminary data.</text>
</comment>
<dbReference type="Proteomes" id="UP000014461">
    <property type="component" value="Unassembled WGS sequence"/>
</dbReference>
<evidence type="ECO:0000313" key="1">
    <source>
        <dbReference type="EMBL" id="GAD03590.1"/>
    </source>
</evidence>
<sequence>MKEKSFGTQILAKAGYSAGEKLTPSQTADVLSLQVSTLATWRCNKRYTLQYMKVGGRIYYPAEAVIAYLDSQIR</sequence>
<proteinExistence type="predicted"/>
<gene>
    <name evidence="1" type="ORF">AALB_3670</name>
</gene>